<feature type="transmembrane region" description="Helical" evidence="1">
    <location>
        <begin position="119"/>
        <end position="146"/>
    </location>
</feature>
<reference evidence="2 3" key="1">
    <citation type="submission" date="2017-12" db="EMBL/GenBank/DDBJ databases">
        <authorList>
            <person name="Hurst M.R.H."/>
        </authorList>
    </citation>
    <scope>NUCLEOTIDE SEQUENCE [LARGE SCALE GENOMIC DNA]</scope>
    <source>
        <strain evidence="2 3">BM15</strain>
    </source>
</reference>
<name>A0A2K9EWT0_9RHOB</name>
<keyword evidence="3" id="KW-1185">Reference proteome</keyword>
<dbReference type="Proteomes" id="UP000233742">
    <property type="component" value="Chromosome"/>
</dbReference>
<dbReference type="InterPro" id="IPR047730">
    <property type="entry name" value="ABZJ_00895-like"/>
</dbReference>
<dbReference type="OrthoDB" id="7846402at2"/>
<proteinExistence type="predicted"/>
<feature type="transmembrane region" description="Helical" evidence="1">
    <location>
        <begin position="78"/>
        <end position="99"/>
    </location>
</feature>
<dbReference type="KEGG" id="paro:CUV01_03120"/>
<sequence length="172" mass="18788">MADDVQPHADMGRLVLIYIATLIFSAAVLWGLAWAFETYAGVQYPFVLLLFMMPMVAGMQAGTEFFKQTARAASWRTALNFGLLTTLILLLGVIALWQGGGLDALFQMVDPVAFEQGDVWPVLSSLLIFAAAFGMFCNSLMFWSAARGGVKRQERKNASEQKAAAKANAKAR</sequence>
<keyword evidence="1" id="KW-0812">Transmembrane</keyword>
<evidence type="ECO:0000256" key="1">
    <source>
        <dbReference type="SAM" id="Phobius"/>
    </source>
</evidence>
<feature type="transmembrane region" description="Helical" evidence="1">
    <location>
        <begin position="42"/>
        <end position="66"/>
    </location>
</feature>
<organism evidence="2 3">
    <name type="scientific">Paracoccus tegillarcae</name>
    <dbReference type="NCBI Taxonomy" id="1529068"/>
    <lineage>
        <taxon>Bacteria</taxon>
        <taxon>Pseudomonadati</taxon>
        <taxon>Pseudomonadota</taxon>
        <taxon>Alphaproteobacteria</taxon>
        <taxon>Rhodobacterales</taxon>
        <taxon>Paracoccaceae</taxon>
        <taxon>Paracoccus</taxon>
    </lineage>
</organism>
<feature type="transmembrane region" description="Helical" evidence="1">
    <location>
        <begin position="15"/>
        <end position="36"/>
    </location>
</feature>
<dbReference type="EMBL" id="CP025408">
    <property type="protein sequence ID" value="AUH32512.1"/>
    <property type="molecule type" value="Genomic_DNA"/>
</dbReference>
<evidence type="ECO:0000313" key="2">
    <source>
        <dbReference type="EMBL" id="AUH32512.1"/>
    </source>
</evidence>
<accession>A0A2K9EWT0</accession>
<dbReference type="NCBIfam" id="NF038216">
    <property type="entry name" value="ABZJ_00895_fam"/>
    <property type="match status" value="1"/>
</dbReference>
<protein>
    <submittedName>
        <fullName evidence="2">Uncharacterized protein</fullName>
    </submittedName>
</protein>
<dbReference type="AlphaFoldDB" id="A0A2K9EWT0"/>
<keyword evidence="1" id="KW-1133">Transmembrane helix</keyword>
<dbReference type="RefSeq" id="WP_101459187.1">
    <property type="nucleotide sequence ID" value="NZ_CP025408.1"/>
</dbReference>
<evidence type="ECO:0000313" key="3">
    <source>
        <dbReference type="Proteomes" id="UP000233742"/>
    </source>
</evidence>
<keyword evidence="1" id="KW-0472">Membrane</keyword>
<gene>
    <name evidence="2" type="ORF">CUV01_03120</name>
</gene>